<protein>
    <recommendedName>
        <fullName evidence="4">Alkyl hydroperoxide reductase C</fullName>
        <ecNumber evidence="3">1.11.1.26</ecNumber>
    </recommendedName>
    <alternativeName>
        <fullName evidence="9">Peroxiredoxin</fullName>
    </alternativeName>
</protein>
<accession>A0AAE3NXC2</accession>
<dbReference type="PROSITE" id="PS51352">
    <property type="entry name" value="THIOREDOXIN_2"/>
    <property type="match status" value="1"/>
</dbReference>
<dbReference type="Pfam" id="PF00578">
    <property type="entry name" value="AhpC-TSA"/>
    <property type="match status" value="1"/>
</dbReference>
<dbReference type="GO" id="GO:0102039">
    <property type="term" value="F:NADH-dependent peroxiredoxin activity"/>
    <property type="evidence" value="ECO:0007669"/>
    <property type="project" value="UniProtKB-EC"/>
</dbReference>
<feature type="domain" description="Thioredoxin" evidence="12">
    <location>
        <begin position="39"/>
        <end position="195"/>
    </location>
</feature>
<comment type="similarity">
    <text evidence="1">Belongs to the peroxiredoxin family. AhpC/Prx1 subfamily.</text>
</comment>
<evidence type="ECO:0000256" key="3">
    <source>
        <dbReference type="ARBA" id="ARBA00013021"/>
    </source>
</evidence>
<dbReference type="GO" id="GO:0045454">
    <property type="term" value="P:cell redox homeostasis"/>
    <property type="evidence" value="ECO:0007669"/>
    <property type="project" value="TreeGrafter"/>
</dbReference>
<evidence type="ECO:0000259" key="12">
    <source>
        <dbReference type="PROSITE" id="PS51352"/>
    </source>
</evidence>
<dbReference type="Pfam" id="PF10417">
    <property type="entry name" value="1-cysPrx_C"/>
    <property type="match status" value="1"/>
</dbReference>
<dbReference type="GO" id="GO:0008379">
    <property type="term" value="F:thioredoxin peroxidase activity"/>
    <property type="evidence" value="ECO:0007669"/>
    <property type="project" value="TreeGrafter"/>
</dbReference>
<dbReference type="EMBL" id="JARGYC010000143">
    <property type="protein sequence ID" value="MDF0603821.1"/>
    <property type="molecule type" value="Genomic_DNA"/>
</dbReference>
<dbReference type="GO" id="GO:0033554">
    <property type="term" value="P:cellular response to stress"/>
    <property type="evidence" value="ECO:0007669"/>
    <property type="project" value="TreeGrafter"/>
</dbReference>
<evidence type="ECO:0000313" key="14">
    <source>
        <dbReference type="Proteomes" id="UP001220964"/>
    </source>
</evidence>
<dbReference type="InterPro" id="IPR019479">
    <property type="entry name" value="Peroxiredoxin_C"/>
</dbReference>
<keyword evidence="5" id="KW-0575">Peroxidase</keyword>
<keyword evidence="14" id="KW-1185">Reference proteome</keyword>
<dbReference type="Gene3D" id="3.30.1020.10">
    <property type="entry name" value="Antioxidant, Horf6, Chain A, domain2"/>
    <property type="match status" value="1"/>
</dbReference>
<dbReference type="GO" id="GO:0006979">
    <property type="term" value="P:response to oxidative stress"/>
    <property type="evidence" value="ECO:0007669"/>
    <property type="project" value="TreeGrafter"/>
</dbReference>
<comment type="subunit">
    <text evidence="2">Homodimer; disulfide-linked, upon oxidation. 5 homodimers assemble to form a ring-like decamer.</text>
</comment>
<sequence>MGFENIFARKSKTASFGPSEPTKSVEFPTGYRESSAWVPRIGDIFPNFRADSTHGRIDFHDWAEGRWVYFFSHPSLRSGVSATEIAGFASSVEYFRRRNVEILGVSNVSAAAHARWVSDVGRVFGVHVDFPILDDPEGHLSGAFGMTHPRHERPLPIRKSFIIDPALRVRMQYEYPINVGRSVDETLRMIDALQLSDREQIGVPADWEPGDKVLVPPFVETEQARAQHGEVETLAPFLRLVDPRRARAAPEDDPPGPDVIPLFGT</sequence>
<comment type="caution">
    <text evidence="13">The sequence shown here is derived from an EMBL/GenBank/DDBJ whole genome shotgun (WGS) entry which is preliminary data.</text>
</comment>
<gene>
    <name evidence="13" type="ORF">P1J78_24205</name>
</gene>
<evidence type="ECO:0000256" key="9">
    <source>
        <dbReference type="ARBA" id="ARBA00032077"/>
    </source>
</evidence>
<dbReference type="Proteomes" id="UP001220964">
    <property type="component" value="Unassembled WGS sequence"/>
</dbReference>
<evidence type="ECO:0000256" key="11">
    <source>
        <dbReference type="SAM" id="MobiDB-lite"/>
    </source>
</evidence>
<dbReference type="Gene3D" id="3.40.30.10">
    <property type="entry name" value="Glutaredoxin"/>
    <property type="match status" value="1"/>
</dbReference>
<dbReference type="PANTHER" id="PTHR10681">
    <property type="entry name" value="THIOREDOXIN PEROXIDASE"/>
    <property type="match status" value="1"/>
</dbReference>
<name>A0AAE3NXC2_9RHOB</name>
<dbReference type="GO" id="GO:0042744">
    <property type="term" value="P:hydrogen peroxide catabolic process"/>
    <property type="evidence" value="ECO:0007669"/>
    <property type="project" value="TreeGrafter"/>
</dbReference>
<evidence type="ECO:0000313" key="13">
    <source>
        <dbReference type="EMBL" id="MDF0603821.1"/>
    </source>
</evidence>
<dbReference type="GO" id="GO:0005829">
    <property type="term" value="C:cytosol"/>
    <property type="evidence" value="ECO:0007669"/>
    <property type="project" value="TreeGrafter"/>
</dbReference>
<keyword evidence="7" id="KW-0560">Oxidoreductase</keyword>
<evidence type="ECO:0000256" key="7">
    <source>
        <dbReference type="ARBA" id="ARBA00023002"/>
    </source>
</evidence>
<dbReference type="InterPro" id="IPR000866">
    <property type="entry name" value="AhpC/TSA"/>
</dbReference>
<dbReference type="SUPFAM" id="SSF52833">
    <property type="entry name" value="Thioredoxin-like"/>
    <property type="match status" value="1"/>
</dbReference>
<dbReference type="PANTHER" id="PTHR10681:SF121">
    <property type="entry name" value="ALKYL HYDROPEROXIDE REDUCTASE C"/>
    <property type="match status" value="1"/>
</dbReference>
<dbReference type="InterPro" id="IPR013766">
    <property type="entry name" value="Thioredoxin_domain"/>
</dbReference>
<dbReference type="EC" id="1.11.1.26" evidence="3"/>
<dbReference type="AlphaFoldDB" id="A0AAE3NXC2"/>
<keyword evidence="6" id="KW-0049">Antioxidant</keyword>
<keyword evidence="8" id="KW-0676">Redox-active center</keyword>
<proteinExistence type="inferred from homology"/>
<evidence type="ECO:0000256" key="6">
    <source>
        <dbReference type="ARBA" id="ARBA00022862"/>
    </source>
</evidence>
<evidence type="ECO:0000256" key="5">
    <source>
        <dbReference type="ARBA" id="ARBA00022559"/>
    </source>
</evidence>
<dbReference type="InterPro" id="IPR036249">
    <property type="entry name" value="Thioredoxin-like_sf"/>
</dbReference>
<evidence type="ECO:0000256" key="4">
    <source>
        <dbReference type="ARBA" id="ARBA00017462"/>
    </source>
</evidence>
<dbReference type="InterPro" id="IPR050217">
    <property type="entry name" value="Peroxiredoxin"/>
</dbReference>
<feature type="region of interest" description="Disordered" evidence="11">
    <location>
        <begin position="246"/>
        <end position="265"/>
    </location>
</feature>
<reference evidence="13" key="1">
    <citation type="submission" date="2023-03" db="EMBL/GenBank/DDBJ databases">
        <title>Multiphase analysis and comparison of six strains from genera Psychromarinibacter, Lutimaribacter, and Maritimibacter, including a novel species: Psychromarinibacter sediminicola sp. nov.</title>
        <authorList>
            <person name="Wang Y.-H."/>
            <person name="Ye M.-Q."/>
            <person name="Du Z.-J."/>
        </authorList>
    </citation>
    <scope>NUCLEOTIDE SEQUENCE</scope>
    <source>
        <strain evidence="13">C21-152</strain>
    </source>
</reference>
<comment type="catalytic activity">
    <reaction evidence="10">
        <text>a hydroperoxide + NADH + H(+) = an alcohol + NAD(+) + H2O</text>
        <dbReference type="Rhea" id="RHEA:62628"/>
        <dbReference type="ChEBI" id="CHEBI:15377"/>
        <dbReference type="ChEBI" id="CHEBI:15378"/>
        <dbReference type="ChEBI" id="CHEBI:30879"/>
        <dbReference type="ChEBI" id="CHEBI:35924"/>
        <dbReference type="ChEBI" id="CHEBI:57540"/>
        <dbReference type="ChEBI" id="CHEBI:57945"/>
        <dbReference type="EC" id="1.11.1.26"/>
    </reaction>
</comment>
<evidence type="ECO:0000256" key="2">
    <source>
        <dbReference type="ARBA" id="ARBA00011654"/>
    </source>
</evidence>
<evidence type="ECO:0000256" key="10">
    <source>
        <dbReference type="ARBA" id="ARBA00047572"/>
    </source>
</evidence>
<organism evidence="13 14">
    <name type="scientific">Psychromarinibacter sediminicola</name>
    <dbReference type="NCBI Taxonomy" id="3033385"/>
    <lineage>
        <taxon>Bacteria</taxon>
        <taxon>Pseudomonadati</taxon>
        <taxon>Pseudomonadota</taxon>
        <taxon>Alphaproteobacteria</taxon>
        <taxon>Rhodobacterales</taxon>
        <taxon>Paracoccaceae</taxon>
        <taxon>Psychromarinibacter</taxon>
    </lineage>
</organism>
<evidence type="ECO:0000256" key="1">
    <source>
        <dbReference type="ARBA" id="ARBA00009796"/>
    </source>
</evidence>
<dbReference type="RefSeq" id="WP_275569931.1">
    <property type="nucleotide sequence ID" value="NZ_JARGYC010000143.1"/>
</dbReference>
<evidence type="ECO:0000256" key="8">
    <source>
        <dbReference type="ARBA" id="ARBA00023284"/>
    </source>
</evidence>